<reference evidence="3" key="1">
    <citation type="journal article" date="2019" name="Int. J. Syst. Evol. Microbiol.">
        <title>The Global Catalogue of Microorganisms (GCM) 10K type strain sequencing project: providing services to taxonomists for standard genome sequencing and annotation.</title>
        <authorList>
            <consortium name="The Broad Institute Genomics Platform"/>
            <consortium name="The Broad Institute Genome Sequencing Center for Infectious Disease"/>
            <person name="Wu L."/>
            <person name="Ma J."/>
        </authorList>
    </citation>
    <scope>NUCLEOTIDE SEQUENCE [LARGE SCALE GENOMIC DNA]</scope>
    <source>
        <strain evidence="3">CCM 7224</strain>
    </source>
</reference>
<evidence type="ECO:0000256" key="1">
    <source>
        <dbReference type="SAM" id="Phobius"/>
    </source>
</evidence>
<dbReference type="RefSeq" id="WP_344375384.1">
    <property type="nucleotide sequence ID" value="NZ_BAAASQ010000010.1"/>
</dbReference>
<keyword evidence="1" id="KW-1133">Transmembrane helix</keyword>
<protein>
    <recommendedName>
        <fullName evidence="4">Integral membrane protein</fullName>
    </recommendedName>
</protein>
<keyword evidence="1" id="KW-0472">Membrane</keyword>
<feature type="transmembrane region" description="Helical" evidence="1">
    <location>
        <begin position="132"/>
        <end position="152"/>
    </location>
</feature>
<feature type="transmembrane region" description="Helical" evidence="1">
    <location>
        <begin position="33"/>
        <end position="52"/>
    </location>
</feature>
<proteinExistence type="predicted"/>
<dbReference type="EMBL" id="JBHSIZ010000006">
    <property type="protein sequence ID" value="MFC4955939.1"/>
    <property type="molecule type" value="Genomic_DNA"/>
</dbReference>
<name>A0ABV9UJW7_9ACTN</name>
<comment type="caution">
    <text evidence="2">The sequence shown here is derived from an EMBL/GenBank/DDBJ whole genome shotgun (WGS) entry which is preliminary data.</text>
</comment>
<keyword evidence="1" id="KW-0812">Transmembrane</keyword>
<feature type="transmembrane region" description="Helical" evidence="1">
    <location>
        <begin position="58"/>
        <end position="86"/>
    </location>
</feature>
<accession>A0ABV9UJW7</accession>
<evidence type="ECO:0008006" key="4">
    <source>
        <dbReference type="Google" id="ProtNLM"/>
    </source>
</evidence>
<dbReference type="Proteomes" id="UP001595834">
    <property type="component" value="Unassembled WGS sequence"/>
</dbReference>
<gene>
    <name evidence="2" type="ORF">ACFPFX_06440</name>
</gene>
<feature type="transmembrane region" description="Helical" evidence="1">
    <location>
        <begin position="107"/>
        <end position="126"/>
    </location>
</feature>
<evidence type="ECO:0000313" key="3">
    <source>
        <dbReference type="Proteomes" id="UP001595834"/>
    </source>
</evidence>
<organism evidence="2 3">
    <name type="scientific">Streptomyces mauvecolor</name>
    <dbReference type="NCBI Taxonomy" id="58345"/>
    <lineage>
        <taxon>Bacteria</taxon>
        <taxon>Bacillati</taxon>
        <taxon>Actinomycetota</taxon>
        <taxon>Actinomycetes</taxon>
        <taxon>Kitasatosporales</taxon>
        <taxon>Streptomycetaceae</taxon>
        <taxon>Streptomyces</taxon>
    </lineage>
</organism>
<evidence type="ECO:0000313" key="2">
    <source>
        <dbReference type="EMBL" id="MFC4955939.1"/>
    </source>
</evidence>
<keyword evidence="3" id="KW-1185">Reference proteome</keyword>
<sequence length="168" mass="18338">MNAQLTRYDRWMQQTMNRREAAPLYATAGRRRVLVAVHIALTAVFVAAFLASVLDDSVVAVCLLLALLLPWCVATGAINASTRGLLELRRRALDERQRAERSEVLARAHRITTALLFLAAVAVGGYGMAGGALGGTTVFRVLLGVLVVHWLMPMWVAGLRAQDEPDDE</sequence>